<dbReference type="Proteomes" id="UP000292262">
    <property type="component" value="Unassembled WGS sequence"/>
</dbReference>
<dbReference type="EMBL" id="SGXE01000002">
    <property type="protein sequence ID" value="RZS93706.1"/>
    <property type="molecule type" value="Genomic_DNA"/>
</dbReference>
<sequence>MNLGQRLLYYLGGFGIGLILLFFFLGGKNTSCDYGPSARVLKNIRIKERAYAEEALQSLKKYNLDTSNVSSILLNGSVNFSKSNTDLDSCNLYSIEGKSKKIAIELTVENCDSIAVIQKITSINY</sequence>
<dbReference type="RefSeq" id="WP_130286821.1">
    <property type="nucleotide sequence ID" value="NZ_SGXE01000002.1"/>
</dbReference>
<keyword evidence="1" id="KW-0472">Membrane</keyword>
<name>A0A4Q7P1I0_9FLAO</name>
<accession>A0A4Q7P1I0</accession>
<keyword evidence="1" id="KW-0812">Transmembrane</keyword>
<proteinExistence type="predicted"/>
<gene>
    <name evidence="2" type="ORF">EV197_2286</name>
</gene>
<evidence type="ECO:0000256" key="1">
    <source>
        <dbReference type="SAM" id="Phobius"/>
    </source>
</evidence>
<dbReference type="OrthoDB" id="1466970at2"/>
<comment type="caution">
    <text evidence="2">The sequence shown here is derived from an EMBL/GenBank/DDBJ whole genome shotgun (WGS) entry which is preliminary data.</text>
</comment>
<evidence type="ECO:0000313" key="2">
    <source>
        <dbReference type="EMBL" id="RZS93706.1"/>
    </source>
</evidence>
<reference evidence="2 3" key="1">
    <citation type="submission" date="2019-02" db="EMBL/GenBank/DDBJ databases">
        <title>Genomic Encyclopedia of Type Strains, Phase IV (KMG-IV): sequencing the most valuable type-strain genomes for metagenomic binning, comparative biology and taxonomic classification.</title>
        <authorList>
            <person name="Goeker M."/>
        </authorList>
    </citation>
    <scope>NUCLEOTIDE SEQUENCE [LARGE SCALE GENOMIC DNA]</scope>
    <source>
        <strain evidence="2 3">DSM 17196</strain>
    </source>
</reference>
<evidence type="ECO:0000313" key="3">
    <source>
        <dbReference type="Proteomes" id="UP000292262"/>
    </source>
</evidence>
<dbReference type="AlphaFoldDB" id="A0A4Q7P1I0"/>
<protein>
    <recommendedName>
        <fullName evidence="4">DUF4258 domain-containing protein</fullName>
    </recommendedName>
</protein>
<organism evidence="2 3">
    <name type="scientific">Aquimarina brevivitae</name>
    <dbReference type="NCBI Taxonomy" id="323412"/>
    <lineage>
        <taxon>Bacteria</taxon>
        <taxon>Pseudomonadati</taxon>
        <taxon>Bacteroidota</taxon>
        <taxon>Flavobacteriia</taxon>
        <taxon>Flavobacteriales</taxon>
        <taxon>Flavobacteriaceae</taxon>
        <taxon>Aquimarina</taxon>
    </lineage>
</organism>
<evidence type="ECO:0008006" key="4">
    <source>
        <dbReference type="Google" id="ProtNLM"/>
    </source>
</evidence>
<keyword evidence="3" id="KW-1185">Reference proteome</keyword>
<feature type="transmembrane region" description="Helical" evidence="1">
    <location>
        <begin position="7"/>
        <end position="27"/>
    </location>
</feature>
<keyword evidence="1" id="KW-1133">Transmembrane helix</keyword>